<dbReference type="Pfam" id="PF00581">
    <property type="entry name" value="Rhodanese"/>
    <property type="match status" value="1"/>
</dbReference>
<dbReference type="InterPro" id="IPR036873">
    <property type="entry name" value="Rhodanese-like_dom_sf"/>
</dbReference>
<dbReference type="RefSeq" id="WP_207300452.1">
    <property type="nucleotide sequence ID" value="NZ_CP071444.1"/>
</dbReference>
<dbReference type="SMART" id="SM00450">
    <property type="entry name" value="RHOD"/>
    <property type="match status" value="1"/>
</dbReference>
<dbReference type="InterPro" id="IPR050229">
    <property type="entry name" value="GlpE_sulfurtransferase"/>
</dbReference>
<dbReference type="PANTHER" id="PTHR43031:SF1">
    <property type="entry name" value="PYRIDINE NUCLEOTIDE-DISULPHIDE OXIDOREDUCTASE"/>
    <property type="match status" value="1"/>
</dbReference>
<dbReference type="KEGG" id="alka:J0B03_03320"/>
<dbReference type="PROSITE" id="PS51257">
    <property type="entry name" value="PROKAR_LIPOPROTEIN"/>
    <property type="match status" value="1"/>
</dbReference>
<sequence length="132" mass="14391">MKKNLFLGLLIAILVAVVVSGCSSESKPMYVDISAKDAKELLDNNPDVVVIDVSPNYDQGHIPGAINYYLGDGSLDEAISTLDKSKTYLIYCHVDSVAIAGAEKLIEAGFEKVYRLEGNYSAWVEEGYPVEK</sequence>
<organism evidence="2 3">
    <name type="scientific">Alkalibacter rhizosphaerae</name>
    <dbReference type="NCBI Taxonomy" id="2815577"/>
    <lineage>
        <taxon>Bacteria</taxon>
        <taxon>Bacillati</taxon>
        <taxon>Bacillota</taxon>
        <taxon>Clostridia</taxon>
        <taxon>Eubacteriales</taxon>
        <taxon>Eubacteriaceae</taxon>
        <taxon>Alkalibacter</taxon>
    </lineage>
</organism>
<dbReference type="Proteomes" id="UP000663499">
    <property type="component" value="Chromosome"/>
</dbReference>
<name>A0A975AII5_9FIRM</name>
<evidence type="ECO:0000313" key="2">
    <source>
        <dbReference type="EMBL" id="QSX09113.1"/>
    </source>
</evidence>
<accession>A0A975AII5</accession>
<dbReference type="PANTHER" id="PTHR43031">
    <property type="entry name" value="FAD-DEPENDENT OXIDOREDUCTASE"/>
    <property type="match status" value="1"/>
</dbReference>
<feature type="domain" description="Rhodanese" evidence="1">
    <location>
        <begin position="44"/>
        <end position="132"/>
    </location>
</feature>
<reference evidence="2" key="1">
    <citation type="submission" date="2021-03" db="EMBL/GenBank/DDBJ databases">
        <title>Alkalibacter marinus sp. nov., isolated from tidal flat sediment.</title>
        <authorList>
            <person name="Namirimu T."/>
            <person name="Yang J.-A."/>
            <person name="Yang S.-H."/>
            <person name="Kim Y.-J."/>
            <person name="Kwon K.K."/>
        </authorList>
    </citation>
    <scope>NUCLEOTIDE SEQUENCE</scope>
    <source>
        <strain evidence="2">ES005</strain>
    </source>
</reference>
<dbReference type="SUPFAM" id="SSF52821">
    <property type="entry name" value="Rhodanese/Cell cycle control phosphatase"/>
    <property type="match status" value="1"/>
</dbReference>
<dbReference type="InterPro" id="IPR001763">
    <property type="entry name" value="Rhodanese-like_dom"/>
</dbReference>
<evidence type="ECO:0000259" key="1">
    <source>
        <dbReference type="PROSITE" id="PS50206"/>
    </source>
</evidence>
<dbReference type="Gene3D" id="3.40.250.10">
    <property type="entry name" value="Rhodanese-like domain"/>
    <property type="match status" value="1"/>
</dbReference>
<dbReference type="CDD" id="cd00158">
    <property type="entry name" value="RHOD"/>
    <property type="match status" value="1"/>
</dbReference>
<evidence type="ECO:0000313" key="3">
    <source>
        <dbReference type="Proteomes" id="UP000663499"/>
    </source>
</evidence>
<keyword evidence="3" id="KW-1185">Reference proteome</keyword>
<proteinExistence type="predicted"/>
<dbReference type="PROSITE" id="PS50206">
    <property type="entry name" value="RHODANESE_3"/>
    <property type="match status" value="1"/>
</dbReference>
<dbReference type="EMBL" id="CP071444">
    <property type="protein sequence ID" value="QSX09113.1"/>
    <property type="molecule type" value="Genomic_DNA"/>
</dbReference>
<dbReference type="AlphaFoldDB" id="A0A975AII5"/>
<protein>
    <submittedName>
        <fullName evidence="2">Rhodanese-like domain-containing protein</fullName>
    </submittedName>
</protein>
<gene>
    <name evidence="2" type="ORF">J0B03_03320</name>
</gene>